<dbReference type="GO" id="GO:0004519">
    <property type="term" value="F:endonuclease activity"/>
    <property type="evidence" value="ECO:0007669"/>
    <property type="project" value="InterPro"/>
</dbReference>
<proteinExistence type="predicted"/>
<dbReference type="RefSeq" id="WP_242478390.1">
    <property type="nucleotide sequence ID" value="NZ_NRRI01000002.1"/>
</dbReference>
<dbReference type="Proteomes" id="UP000295106">
    <property type="component" value="Unassembled WGS sequence"/>
</dbReference>
<sequence length="235" mass="25512">MAKSPVMLARERKLAARAAQTTPHGATVTGSAYELMLAQLIEHKRALKDIQSVERKIEAKRSFLPVYDAWVTAALEHGRGAQDLVLMTLLVWYLDVGDFARGLAVAEYAIRHGLTLPDQYDRKLPTLLLDEVAGAALAGKIPAETALQVLQQVEALTAEHDAPDQARAKLQKAIGYALIGRLWASDVDIAALPQDVAQAALPPLRRALELFEGVGVKKDIERLERRLKAAGGEGA</sequence>
<name>A0A4R2MLI3_RUBGE</name>
<gene>
    <name evidence="1" type="ORF">EV684_101558</name>
</gene>
<dbReference type="Pfam" id="PF05944">
    <property type="entry name" value="Phage_term_smal"/>
    <property type="match status" value="1"/>
</dbReference>
<dbReference type="GO" id="GO:0003677">
    <property type="term" value="F:DNA binding"/>
    <property type="evidence" value="ECO:0007669"/>
    <property type="project" value="InterPro"/>
</dbReference>
<evidence type="ECO:0000313" key="2">
    <source>
        <dbReference type="Proteomes" id="UP000295106"/>
    </source>
</evidence>
<evidence type="ECO:0000313" key="1">
    <source>
        <dbReference type="EMBL" id="TCP05684.1"/>
    </source>
</evidence>
<dbReference type="InterPro" id="IPR010270">
    <property type="entry name" value="Phage_P2_GpM"/>
</dbReference>
<comment type="caution">
    <text evidence="1">The sequence shown here is derived from an EMBL/GenBank/DDBJ whole genome shotgun (WGS) entry which is preliminary data.</text>
</comment>
<dbReference type="EMBL" id="SLXD01000001">
    <property type="protein sequence ID" value="TCP05684.1"/>
    <property type="molecule type" value="Genomic_DNA"/>
</dbReference>
<reference evidence="1 2" key="1">
    <citation type="submission" date="2019-03" db="EMBL/GenBank/DDBJ databases">
        <title>Genomic Encyclopedia of Type Strains, Phase IV (KMG-IV): sequencing the most valuable type-strain genomes for metagenomic binning, comparative biology and taxonomic classification.</title>
        <authorList>
            <person name="Goeker M."/>
        </authorList>
    </citation>
    <scope>NUCLEOTIDE SEQUENCE [LARGE SCALE GENOMIC DNA]</scope>
    <source>
        <strain evidence="1 2">DSM 1709</strain>
    </source>
</reference>
<protein>
    <submittedName>
        <fullName evidence="1">Small terminase subunit</fullName>
    </submittedName>
</protein>
<dbReference type="AlphaFoldDB" id="A0A4R2MLI3"/>
<accession>A0A4R2MLI3</accession>
<organism evidence="1 2">
    <name type="scientific">Rubrivivax gelatinosus</name>
    <name type="common">Rhodocyclus gelatinosus</name>
    <name type="synonym">Rhodopseudomonas gelatinosa</name>
    <dbReference type="NCBI Taxonomy" id="28068"/>
    <lineage>
        <taxon>Bacteria</taxon>
        <taxon>Pseudomonadati</taxon>
        <taxon>Pseudomonadota</taxon>
        <taxon>Betaproteobacteria</taxon>
        <taxon>Burkholderiales</taxon>
        <taxon>Sphaerotilaceae</taxon>
        <taxon>Rubrivivax</taxon>
    </lineage>
</organism>